<dbReference type="PANTHER" id="PTHR15350">
    <property type="entry name" value="COP9 SIGNALOSOME COMPLEX SUBUNIT 7/DENDRITIC CELL PROTEIN GA17"/>
    <property type="match status" value="1"/>
</dbReference>
<proteinExistence type="inferred from homology"/>
<dbReference type="HOGENOM" id="CLU_146247_0_0_1"/>
<dbReference type="EMBL" id="CAQQ02198477">
    <property type="status" value="NOT_ANNOTATED_CDS"/>
    <property type="molecule type" value="Genomic_DNA"/>
</dbReference>
<dbReference type="PROSITE" id="PS50250">
    <property type="entry name" value="PCI"/>
    <property type="match status" value="1"/>
</dbReference>
<dbReference type="InterPro" id="IPR000717">
    <property type="entry name" value="PCI_dom"/>
</dbReference>
<evidence type="ECO:0000256" key="1">
    <source>
        <dbReference type="ARBA" id="ARBA00008482"/>
    </source>
</evidence>
<comment type="similarity">
    <text evidence="1">Belongs to the CSN7/EIF3M family. CSN7 subfamily.</text>
</comment>
<reference evidence="6" key="1">
    <citation type="submission" date="2013-02" db="EMBL/GenBank/DDBJ databases">
        <authorList>
            <person name="Hughes D."/>
        </authorList>
    </citation>
    <scope>NUCLEOTIDE SEQUENCE</scope>
    <source>
        <strain>Durham</strain>
        <strain evidence="6">NC isolate 2 -- Noor lab</strain>
    </source>
</reference>
<feature type="region of interest" description="Disordered" evidence="3">
    <location>
        <begin position="1"/>
        <end position="21"/>
    </location>
</feature>
<sequence>MATDISMQQTESFGETTPLPPQAATHNQLEQFVILSKKVKGKACLELIKQVLESPGVHVFGELLSMPNIKELEQSPDKKYLNTLNLFAYGTYKDYTKNPSEFLELSPVMKKKLQHLTIVAMAIKSKCIPYSELLKELEMTNVRALEDLIIEAIYAEN</sequence>
<organism evidence="5 6">
    <name type="scientific">Megaselia scalaris</name>
    <name type="common">Humpbacked fly</name>
    <name type="synonym">Phora scalaris</name>
    <dbReference type="NCBI Taxonomy" id="36166"/>
    <lineage>
        <taxon>Eukaryota</taxon>
        <taxon>Metazoa</taxon>
        <taxon>Ecdysozoa</taxon>
        <taxon>Arthropoda</taxon>
        <taxon>Hexapoda</taxon>
        <taxon>Insecta</taxon>
        <taxon>Pterygota</taxon>
        <taxon>Neoptera</taxon>
        <taxon>Endopterygota</taxon>
        <taxon>Diptera</taxon>
        <taxon>Brachycera</taxon>
        <taxon>Muscomorpha</taxon>
        <taxon>Platypezoidea</taxon>
        <taxon>Phoridae</taxon>
        <taxon>Megaseliini</taxon>
        <taxon>Megaselia</taxon>
    </lineage>
</organism>
<feature type="compositionally biased region" description="Polar residues" evidence="3">
    <location>
        <begin position="1"/>
        <end position="15"/>
    </location>
</feature>
<protein>
    <recommendedName>
        <fullName evidence="4">PCI domain-containing protein</fullName>
    </recommendedName>
</protein>
<dbReference type="GO" id="GO:0008180">
    <property type="term" value="C:COP9 signalosome"/>
    <property type="evidence" value="ECO:0007669"/>
    <property type="project" value="UniProtKB-KW"/>
</dbReference>
<evidence type="ECO:0000256" key="3">
    <source>
        <dbReference type="SAM" id="MobiDB-lite"/>
    </source>
</evidence>
<dbReference type="InterPro" id="IPR045237">
    <property type="entry name" value="COPS7/eIF3m"/>
</dbReference>
<evidence type="ECO:0000259" key="4">
    <source>
        <dbReference type="PROSITE" id="PS50250"/>
    </source>
</evidence>
<name>T1GWU2_MEGSC</name>
<dbReference type="STRING" id="36166.T1GWU2"/>
<keyword evidence="2" id="KW-0736">Signalosome</keyword>
<dbReference type="OMA" id="VKTLHEX"/>
<evidence type="ECO:0000256" key="2">
    <source>
        <dbReference type="ARBA" id="ARBA00022790"/>
    </source>
</evidence>
<dbReference type="Proteomes" id="UP000015102">
    <property type="component" value="Unassembled WGS sequence"/>
</dbReference>
<dbReference type="EnsemblMetazoa" id="MESCA008273-RA">
    <property type="protein sequence ID" value="MESCA008273-PA"/>
    <property type="gene ID" value="MESCA008273"/>
</dbReference>
<keyword evidence="6" id="KW-1185">Reference proteome</keyword>
<reference evidence="5" key="2">
    <citation type="submission" date="2015-06" db="UniProtKB">
        <authorList>
            <consortium name="EnsemblMetazoa"/>
        </authorList>
    </citation>
    <scope>IDENTIFICATION</scope>
</reference>
<feature type="domain" description="PCI" evidence="4">
    <location>
        <begin position="1"/>
        <end position="157"/>
    </location>
</feature>
<dbReference type="Pfam" id="PF22061">
    <property type="entry name" value="CSN7_HB_subdom"/>
    <property type="match status" value="1"/>
</dbReference>
<evidence type="ECO:0000313" key="6">
    <source>
        <dbReference type="Proteomes" id="UP000015102"/>
    </source>
</evidence>
<dbReference type="PANTHER" id="PTHR15350:SF5">
    <property type="entry name" value="COP9 SIGNALOSOME COMPLEX SUBUNIT 7"/>
    <property type="match status" value="1"/>
</dbReference>
<accession>T1GWU2</accession>
<dbReference type="AlphaFoldDB" id="T1GWU2"/>
<evidence type="ECO:0000313" key="5">
    <source>
        <dbReference type="EnsemblMetazoa" id="MESCA008273-PA"/>
    </source>
</evidence>